<name>A0A0R3VZW5_TAEAS</name>
<dbReference type="SUPFAM" id="SSF46689">
    <property type="entry name" value="Homeodomain-like"/>
    <property type="match status" value="1"/>
</dbReference>
<evidence type="ECO:0000256" key="3">
    <source>
        <dbReference type="ARBA" id="ARBA00023125"/>
    </source>
</evidence>
<evidence type="ECO:0000313" key="11">
    <source>
        <dbReference type="Proteomes" id="UP000282613"/>
    </source>
</evidence>
<dbReference type="STRING" id="60517.A0A0R3VZW5"/>
<dbReference type="Gene3D" id="1.10.10.60">
    <property type="entry name" value="Homeodomain-like"/>
    <property type="match status" value="1"/>
</dbReference>
<feature type="DNA-binding region" description="Homeobox" evidence="6">
    <location>
        <begin position="64"/>
        <end position="123"/>
    </location>
</feature>
<dbReference type="OrthoDB" id="125004at2759"/>
<keyword evidence="4 6" id="KW-0371">Homeobox</keyword>
<reference evidence="12" key="1">
    <citation type="submission" date="2017-02" db="UniProtKB">
        <authorList>
            <consortium name="WormBaseParasite"/>
        </authorList>
    </citation>
    <scope>IDENTIFICATION</scope>
</reference>
<gene>
    <name evidence="10" type="ORF">TASK_LOCUS2960</name>
</gene>
<dbReference type="GO" id="GO:0005634">
    <property type="term" value="C:nucleus"/>
    <property type="evidence" value="ECO:0007669"/>
    <property type="project" value="UniProtKB-SubCell"/>
</dbReference>
<dbReference type="Pfam" id="PF00046">
    <property type="entry name" value="Homeodomain"/>
    <property type="match status" value="1"/>
</dbReference>
<dbReference type="GO" id="GO:0000978">
    <property type="term" value="F:RNA polymerase II cis-regulatory region sequence-specific DNA binding"/>
    <property type="evidence" value="ECO:0007669"/>
    <property type="project" value="TreeGrafter"/>
</dbReference>
<organism evidence="12">
    <name type="scientific">Taenia asiatica</name>
    <name type="common">Asian tapeworm</name>
    <dbReference type="NCBI Taxonomy" id="60517"/>
    <lineage>
        <taxon>Eukaryota</taxon>
        <taxon>Metazoa</taxon>
        <taxon>Spiralia</taxon>
        <taxon>Lophotrochozoa</taxon>
        <taxon>Platyhelminthes</taxon>
        <taxon>Cestoda</taxon>
        <taxon>Eucestoda</taxon>
        <taxon>Cyclophyllidea</taxon>
        <taxon>Taeniidae</taxon>
        <taxon>Taenia</taxon>
    </lineage>
</organism>
<dbReference type="PROSITE" id="PS00027">
    <property type="entry name" value="HOMEOBOX_1"/>
    <property type="match status" value="1"/>
</dbReference>
<dbReference type="PROSITE" id="PS50071">
    <property type="entry name" value="HOMEOBOX_2"/>
    <property type="match status" value="1"/>
</dbReference>
<proteinExistence type="predicted"/>
<evidence type="ECO:0000313" key="12">
    <source>
        <dbReference type="WBParaSite" id="TASK_0000295901-mRNA-1"/>
    </source>
</evidence>
<dbReference type="AlphaFoldDB" id="A0A0R3VZW5"/>
<accession>A0A0R3VZW5</accession>
<dbReference type="InterPro" id="IPR001356">
    <property type="entry name" value="HD"/>
</dbReference>
<feature type="domain" description="Homeobox" evidence="9">
    <location>
        <begin position="62"/>
        <end position="122"/>
    </location>
</feature>
<evidence type="ECO:0000256" key="2">
    <source>
        <dbReference type="ARBA" id="ARBA00022473"/>
    </source>
</evidence>
<feature type="compositionally biased region" description="Polar residues" evidence="8">
    <location>
        <begin position="23"/>
        <end position="38"/>
    </location>
</feature>
<dbReference type="InterPro" id="IPR009057">
    <property type="entry name" value="Homeodomain-like_sf"/>
</dbReference>
<protein>
    <submittedName>
        <fullName evidence="12">Homeobox domain-containing protein</fullName>
    </submittedName>
</protein>
<dbReference type="SMART" id="SM00389">
    <property type="entry name" value="HOX"/>
    <property type="match status" value="1"/>
</dbReference>
<evidence type="ECO:0000256" key="5">
    <source>
        <dbReference type="ARBA" id="ARBA00023242"/>
    </source>
</evidence>
<reference evidence="10 11" key="2">
    <citation type="submission" date="2018-11" db="EMBL/GenBank/DDBJ databases">
        <authorList>
            <consortium name="Pathogen Informatics"/>
        </authorList>
    </citation>
    <scope>NUCLEOTIDE SEQUENCE [LARGE SCALE GENOMIC DNA]</scope>
</reference>
<feature type="region of interest" description="Disordered" evidence="8">
    <location>
        <begin position="1"/>
        <end position="70"/>
    </location>
</feature>
<dbReference type="EMBL" id="UYRS01004337">
    <property type="protein sequence ID" value="VDK26715.1"/>
    <property type="molecule type" value="Genomic_DNA"/>
</dbReference>
<keyword evidence="2" id="KW-0217">Developmental protein</keyword>
<keyword evidence="3 6" id="KW-0238">DNA-binding</keyword>
<evidence type="ECO:0000256" key="7">
    <source>
        <dbReference type="RuleBase" id="RU000682"/>
    </source>
</evidence>
<evidence type="ECO:0000256" key="4">
    <source>
        <dbReference type="ARBA" id="ARBA00023155"/>
    </source>
</evidence>
<dbReference type="CDD" id="cd00086">
    <property type="entry name" value="homeodomain"/>
    <property type="match status" value="1"/>
</dbReference>
<dbReference type="WBParaSite" id="TASK_0000295901-mRNA-1">
    <property type="protein sequence ID" value="TASK_0000295901-mRNA-1"/>
    <property type="gene ID" value="TASK_0000295901"/>
</dbReference>
<comment type="subcellular location">
    <subcellularLocation>
        <location evidence="1 6 7">Nucleus</location>
    </subcellularLocation>
</comment>
<evidence type="ECO:0000313" key="10">
    <source>
        <dbReference type="EMBL" id="VDK26715.1"/>
    </source>
</evidence>
<dbReference type="Proteomes" id="UP000282613">
    <property type="component" value="Unassembled WGS sequence"/>
</dbReference>
<dbReference type="PANTHER" id="PTHR45793">
    <property type="entry name" value="HOMEOBOX PROTEIN"/>
    <property type="match status" value="1"/>
</dbReference>
<evidence type="ECO:0000259" key="9">
    <source>
        <dbReference type="PROSITE" id="PS50071"/>
    </source>
</evidence>
<dbReference type="PANTHER" id="PTHR45793:SF5">
    <property type="entry name" value="HOMEOTIC PROTEIN OCELLILESS"/>
    <property type="match status" value="1"/>
</dbReference>
<sequence length="132" mass="15329">MPPPQRAAVPPLHHQCRDHRCQQPATETLSQQTQQPPNLSGFEPEVGSMHDVSPSSGHRAPGSLRRRRRNYTREELQMLEAVFAETMHPDSATINELAARLGVERWRIRLWFKNRRYKHRNESQQSNSEQNA</sequence>
<dbReference type="GO" id="GO:0000981">
    <property type="term" value="F:DNA-binding transcription factor activity, RNA polymerase II-specific"/>
    <property type="evidence" value="ECO:0007669"/>
    <property type="project" value="InterPro"/>
</dbReference>
<dbReference type="InterPro" id="IPR017970">
    <property type="entry name" value="Homeobox_CS"/>
</dbReference>
<keyword evidence="11" id="KW-1185">Reference proteome</keyword>
<keyword evidence="5 6" id="KW-0539">Nucleus</keyword>
<evidence type="ECO:0000256" key="8">
    <source>
        <dbReference type="SAM" id="MobiDB-lite"/>
    </source>
</evidence>
<evidence type="ECO:0000256" key="1">
    <source>
        <dbReference type="ARBA" id="ARBA00004123"/>
    </source>
</evidence>
<evidence type="ECO:0000256" key="6">
    <source>
        <dbReference type="PROSITE-ProRule" id="PRU00108"/>
    </source>
</evidence>